<evidence type="ECO:0000313" key="1">
    <source>
        <dbReference type="EMBL" id="AJF69132.1"/>
    </source>
</evidence>
<dbReference type="KEGG" id="svt:SVTN_37400"/>
<dbReference type="Pfam" id="PF05721">
    <property type="entry name" value="PhyH"/>
    <property type="match status" value="1"/>
</dbReference>
<dbReference type="Proteomes" id="UP000031774">
    <property type="component" value="Chromosome"/>
</dbReference>
<dbReference type="STRING" id="362257.SVTN_37400"/>
<dbReference type="PANTHER" id="PTHR20883">
    <property type="entry name" value="PHYTANOYL-COA DIOXYGENASE DOMAIN CONTAINING 1"/>
    <property type="match status" value="1"/>
</dbReference>
<dbReference type="InterPro" id="IPR008775">
    <property type="entry name" value="Phytyl_CoA_dOase-like"/>
</dbReference>
<protein>
    <submittedName>
        <fullName evidence="1">Phytanoyl-CoA dioxygenase</fullName>
    </submittedName>
</protein>
<dbReference type="Gene3D" id="2.60.120.620">
    <property type="entry name" value="q2cbj1_9rhob like domain"/>
    <property type="match status" value="1"/>
</dbReference>
<dbReference type="AlphaFoldDB" id="A0A0B5IF28"/>
<dbReference type="RefSeq" id="WP_041133053.1">
    <property type="nucleotide sequence ID" value="NZ_CP010407.1"/>
</dbReference>
<keyword evidence="2" id="KW-1185">Reference proteome</keyword>
<proteinExistence type="predicted"/>
<organism evidence="1 2">
    <name type="scientific">Streptomyces vietnamensis</name>
    <dbReference type="NCBI Taxonomy" id="362257"/>
    <lineage>
        <taxon>Bacteria</taxon>
        <taxon>Bacillati</taxon>
        <taxon>Actinomycetota</taxon>
        <taxon>Actinomycetes</taxon>
        <taxon>Kitasatosporales</taxon>
        <taxon>Streptomycetaceae</taxon>
        <taxon>Streptomyces</taxon>
    </lineage>
</organism>
<sequence length="299" mass="33107">MSNPALARITADTSPEEAVEIILRDGGVIVEGLFDEATVQGLRADLDPVLDAVDTGHDEVFAGNRTRRASGLFAKTEHMVTVALNPLYHRVAELILNKPLNVFFGEEAVPHPAGMHIGGTMAIKIGPGQGAQPLHRDDSVWLWRHPEYRREARVQIMVAVSDFTAENGGTLVIPGSHLWDDHRAPRREEAIPTEMKAGSALIWIGSTYHGGGENTTTDTHRFGLSMGWDLAFLRTEENHFLAYNLEQIRKLPEEIQRALDWSSEHYLGWAEVAGQMSDPMDLLKRDDYTSLDAGLPTTL</sequence>
<accession>A0A0B5IF28</accession>
<dbReference type="HOGENOM" id="CLU_047725_0_1_11"/>
<dbReference type="GO" id="GO:0016706">
    <property type="term" value="F:2-oxoglutarate-dependent dioxygenase activity"/>
    <property type="evidence" value="ECO:0007669"/>
    <property type="project" value="UniProtKB-ARBA"/>
</dbReference>
<dbReference type="EMBL" id="CP010407">
    <property type="protein sequence ID" value="AJF69132.1"/>
    <property type="molecule type" value="Genomic_DNA"/>
</dbReference>
<dbReference type="PANTHER" id="PTHR20883:SF48">
    <property type="entry name" value="ECTOINE DIOXYGENASE"/>
    <property type="match status" value="1"/>
</dbReference>
<keyword evidence="1" id="KW-0223">Dioxygenase</keyword>
<reference evidence="1 2" key="1">
    <citation type="submission" date="2014-12" db="EMBL/GenBank/DDBJ databases">
        <title>Complete genome sequence of Streptomyces vietnamensis strain GIMV4.0001, a genetic manipulable producer of the benzoisochromanequinone antibiotic granaticin.</title>
        <authorList>
            <person name="Deng M.R."/>
            <person name="Guo J."/>
            <person name="Ma L.Y."/>
            <person name="Feng G.D."/>
            <person name="Mo C.Y."/>
            <person name="Zhu H.H."/>
        </authorList>
    </citation>
    <scope>NUCLEOTIDE SEQUENCE [LARGE SCALE GENOMIC DNA]</scope>
    <source>
        <strain evidence="2">GIMV4.0001</strain>
    </source>
</reference>
<gene>
    <name evidence="1" type="ORF">SVTN_37400</name>
</gene>
<dbReference type="GO" id="GO:0005506">
    <property type="term" value="F:iron ion binding"/>
    <property type="evidence" value="ECO:0007669"/>
    <property type="project" value="UniProtKB-ARBA"/>
</dbReference>
<keyword evidence="1" id="KW-0560">Oxidoreductase</keyword>
<dbReference type="SUPFAM" id="SSF51197">
    <property type="entry name" value="Clavaminate synthase-like"/>
    <property type="match status" value="1"/>
</dbReference>
<name>A0A0B5IF28_9ACTN</name>
<evidence type="ECO:0000313" key="2">
    <source>
        <dbReference type="Proteomes" id="UP000031774"/>
    </source>
</evidence>